<dbReference type="Gene3D" id="3.90.320.10">
    <property type="match status" value="1"/>
</dbReference>
<dbReference type="InterPro" id="IPR011604">
    <property type="entry name" value="PDDEXK-like_dom_sf"/>
</dbReference>
<dbReference type="SUPFAM" id="SSF52980">
    <property type="entry name" value="Restriction endonuclease-like"/>
    <property type="match status" value="1"/>
</dbReference>
<feature type="domain" description="PD-(D/E)XK endonuclease-like" evidence="1">
    <location>
        <begin position="44"/>
        <end position="199"/>
    </location>
</feature>
<dbReference type="Proteomes" id="UP000092213">
    <property type="component" value="Chromosome"/>
</dbReference>
<protein>
    <recommendedName>
        <fullName evidence="1">PD-(D/E)XK endonuclease-like domain-containing protein</fullName>
    </recommendedName>
</protein>
<dbReference type="InterPro" id="IPR011335">
    <property type="entry name" value="Restrct_endonuc-II-like"/>
</dbReference>
<proteinExistence type="predicted"/>
<dbReference type="InterPro" id="IPR038726">
    <property type="entry name" value="PDDEXK_AddAB-type"/>
</dbReference>
<evidence type="ECO:0000313" key="3">
    <source>
        <dbReference type="Proteomes" id="UP000092213"/>
    </source>
</evidence>
<sequence>MGASLIGHPCARHLWLTFRWAYGKKFTGRMLRLFDTGKREETRIVAELRAIGCEVHDAEPDGRQFRVEVFGGHFSGSLDAAILGLPESPKTWHVGEFKTHNEKSFADLKNNGVEKSKPMHYAQMMTYMGLTGMERALYFAVNKDTDEIYTERVEFSQDRFKRLVDRAESIIFAANPPARISEDPSWYQCKMCDHHEICHGAQIAEPNCRTCAHVTPARDGSWQCERHGRTLDVPAQKQACQAHRFIPILLERVGEQVDASQEENWIRYRNRKTGATFTNGRPPAGFSSLEIHAAQDIGALDDADETLHTLRDAFGGRVVA</sequence>
<dbReference type="Pfam" id="PF12705">
    <property type="entry name" value="PDDEXK_1"/>
    <property type="match status" value="1"/>
</dbReference>
<accession>A0A193G4A7</accession>
<reference evidence="2 3" key="1">
    <citation type="submission" date="2016-06" db="EMBL/GenBank/DDBJ databases">
        <title>Complete genome sequences of Bordetella bronchialis and Bordetella flabilis.</title>
        <authorList>
            <person name="LiPuma J.J."/>
            <person name="Spilker T."/>
        </authorList>
    </citation>
    <scope>NUCLEOTIDE SEQUENCE [LARGE SCALE GENOMIC DNA]</scope>
    <source>
        <strain evidence="2 3">AU17976</strain>
    </source>
</reference>
<evidence type="ECO:0000259" key="1">
    <source>
        <dbReference type="Pfam" id="PF12705"/>
    </source>
</evidence>
<organism evidence="2 3">
    <name type="scientific">Bordetella bronchialis</name>
    <dbReference type="NCBI Taxonomy" id="463025"/>
    <lineage>
        <taxon>Bacteria</taxon>
        <taxon>Pseudomonadati</taxon>
        <taxon>Pseudomonadota</taxon>
        <taxon>Betaproteobacteria</taxon>
        <taxon>Burkholderiales</taxon>
        <taxon>Alcaligenaceae</taxon>
        <taxon>Bordetella</taxon>
    </lineage>
</organism>
<dbReference type="AlphaFoldDB" id="A0A193G4A7"/>
<evidence type="ECO:0000313" key="2">
    <source>
        <dbReference type="EMBL" id="ANN74680.1"/>
    </source>
</evidence>
<dbReference type="EMBL" id="CP016171">
    <property type="protein sequence ID" value="ANN74680.1"/>
    <property type="molecule type" value="Genomic_DNA"/>
</dbReference>
<name>A0A193G4A7_9BORD</name>
<gene>
    <name evidence="2" type="ORF">BAU08_09405</name>
</gene>
<dbReference type="STRING" id="463025.BAU08_09405"/>